<dbReference type="PANTHER" id="PTHR48083:SF13">
    <property type="entry name" value="ACYL-COA DEHYDROGENASE FAMILY MEMBER 11"/>
    <property type="match status" value="1"/>
</dbReference>
<dbReference type="GO" id="GO:0005777">
    <property type="term" value="C:peroxisome"/>
    <property type="evidence" value="ECO:0007669"/>
    <property type="project" value="UniProtKB-SubCell"/>
</dbReference>
<dbReference type="InterPro" id="IPR006091">
    <property type="entry name" value="Acyl-CoA_Oxase/DH_mid-dom"/>
</dbReference>
<comment type="cofactor">
    <cofactor evidence="1">
        <name>FAD</name>
        <dbReference type="ChEBI" id="CHEBI:57692"/>
    </cofactor>
</comment>
<dbReference type="InterPro" id="IPR011009">
    <property type="entry name" value="Kinase-like_dom_sf"/>
</dbReference>
<evidence type="ECO:0000256" key="3">
    <source>
        <dbReference type="ARBA" id="ARBA00009347"/>
    </source>
</evidence>
<dbReference type="Gene3D" id="1.20.140.10">
    <property type="entry name" value="Butyryl-CoA Dehydrogenase, subunit A, domain 3"/>
    <property type="match status" value="1"/>
</dbReference>
<dbReference type="Gene3D" id="1.10.540.10">
    <property type="entry name" value="Acyl-CoA dehydrogenase/oxidase, N-terminal domain"/>
    <property type="match status" value="1"/>
</dbReference>
<evidence type="ECO:0000313" key="14">
    <source>
        <dbReference type="RefSeq" id="XP_027115983.1"/>
    </source>
</evidence>
<dbReference type="InterPro" id="IPR046373">
    <property type="entry name" value="Acyl-CoA_Oxase/DH_mid-dom_sf"/>
</dbReference>
<dbReference type="AlphaFoldDB" id="A0A6P6WKK7"/>
<dbReference type="GeneID" id="113733934"/>
<sequence length="838" mass="93452">MAIRTSDLVGRVHPGQKFDADALLRYASAHVEGFPISPSDFIVSQFGHGQSNPTFLIEVHSESSVKLYVLRKKPPGKLLESAHAVEREFQVLHALGTCTLVPVPKVFCLCTDSSVIGTPFYIMEYLEGRIFIDPKLPGMSPKQRRDIYHAIAKALAFLHSVDVDAIGLGNYGKRNHYCKRQVERWAKQYLISTGEGKSERNPKMLELADWLRQHIPPEDSSGTTTGLVHGDFRIDNLVFHPIENRVIGILDWELSTLGNQMCDVAYSCLHYIANVASGDAVEENEGFELTNFPEGVPSLPEYLSYYCSAAERAWPVAEWKFYVAFSLFRGASIFAGVHCRWIMGNASGGDRARLMGQMANSLIRTAWSFIGRESVLPRQLPSDVQRNKQQKVEEESKGQFLSMGGKFVPNQKVQDLRDQLIKFMNNHIYPMESEFYKLAQSSKRWTIHPEEEKLKELAKSEGLWNLFIPLQSAARARRILNGGKHGALIAKTSDLLLGAGLTNFEYGYLCEIMGRSIWAPQIFNCGAPDTGNMEVLLQYGNEEQLQEWLLPLLKGSIRSGFAMTEPQVASSDATNIECSIKRVLKTCPFYRLGESYIINGKKWWTSGAMDPRCKLLIVMGKTDFTAPNHKQQSMILVDINTPGINIRRPLTVFGFDDAPHGHAEISFENVHVPAKNILLGEGRGFEIAQGRLGPGRLHHCMRLIGAAERGMQMTVDRALKRKAFGKLIAEHGSFLSDIAKCRIELEKTRLLVLEAADQLDRLGNKRARGTIAMAKVAAPNMALEVLDMAMQVHGAAGLSGDTILAHLWATSRTLRIADGPDEVHLGTIAKLELRRAKL</sequence>
<dbReference type="SUPFAM" id="SSF56645">
    <property type="entry name" value="Acyl-CoA dehydrogenase NM domain-like"/>
    <property type="match status" value="1"/>
</dbReference>
<evidence type="ECO:0000259" key="10">
    <source>
        <dbReference type="Pfam" id="PF00441"/>
    </source>
</evidence>
<evidence type="ECO:0000256" key="9">
    <source>
        <dbReference type="ARBA" id="ARBA00023140"/>
    </source>
</evidence>
<feature type="domain" description="Acyl-CoA dehydrogenase/oxidase C-terminal" evidence="10">
    <location>
        <begin position="682"/>
        <end position="830"/>
    </location>
</feature>
<dbReference type="GO" id="GO:0050660">
    <property type="term" value="F:flavin adenine dinucleotide binding"/>
    <property type="evidence" value="ECO:0007669"/>
    <property type="project" value="InterPro"/>
</dbReference>
<evidence type="ECO:0000256" key="2">
    <source>
        <dbReference type="ARBA" id="ARBA00004275"/>
    </source>
</evidence>
<dbReference type="FunFam" id="2.40.110.10:FF:000002">
    <property type="entry name" value="Acyl-CoA dehydrogenase fadE12"/>
    <property type="match status" value="1"/>
</dbReference>
<dbReference type="InterPro" id="IPR037069">
    <property type="entry name" value="AcylCoA_DH/ox_N_sf"/>
</dbReference>
<dbReference type="InterPro" id="IPR036250">
    <property type="entry name" value="AcylCo_DH-like_C"/>
</dbReference>
<dbReference type="GO" id="GO:0003995">
    <property type="term" value="F:acyl-CoA dehydrogenase activity"/>
    <property type="evidence" value="ECO:0007669"/>
    <property type="project" value="TreeGrafter"/>
</dbReference>
<dbReference type="InterPro" id="IPR041726">
    <property type="entry name" value="ACAD10_11_N"/>
</dbReference>
<feature type="domain" description="Acyl-CoA oxidase/dehydrogenase middle" evidence="12">
    <location>
        <begin position="560"/>
        <end position="670"/>
    </location>
</feature>
<comment type="subcellular location">
    <subcellularLocation>
        <location evidence="2">Peroxisome</location>
    </subcellularLocation>
</comment>
<gene>
    <name evidence="14" type="primary">LOC113733934</name>
</gene>
<evidence type="ECO:0000259" key="11">
    <source>
        <dbReference type="Pfam" id="PF01636"/>
    </source>
</evidence>
<evidence type="ECO:0000256" key="8">
    <source>
        <dbReference type="ARBA" id="ARBA00023098"/>
    </source>
</evidence>
<evidence type="ECO:0000256" key="5">
    <source>
        <dbReference type="ARBA" id="ARBA00022827"/>
    </source>
</evidence>
<dbReference type="InterPro" id="IPR009075">
    <property type="entry name" value="AcylCo_DH/oxidase_C"/>
</dbReference>
<evidence type="ECO:0000313" key="13">
    <source>
        <dbReference type="Proteomes" id="UP001652660"/>
    </source>
</evidence>
<proteinExistence type="inferred from homology"/>
<keyword evidence="5" id="KW-0274">FAD</keyword>
<name>A0A6P6WKK7_COFAR</name>
<keyword evidence="13" id="KW-1185">Reference proteome</keyword>
<dbReference type="Pfam" id="PF02770">
    <property type="entry name" value="Acyl-CoA_dh_M"/>
    <property type="match status" value="1"/>
</dbReference>
<dbReference type="InterPro" id="IPR002575">
    <property type="entry name" value="Aminoglycoside_PTrfase"/>
</dbReference>
<evidence type="ECO:0000256" key="4">
    <source>
        <dbReference type="ARBA" id="ARBA00022630"/>
    </source>
</evidence>
<dbReference type="Proteomes" id="UP001652660">
    <property type="component" value="Chromosome 3c"/>
</dbReference>
<evidence type="ECO:0000259" key="12">
    <source>
        <dbReference type="Pfam" id="PF02770"/>
    </source>
</evidence>
<keyword evidence="8" id="KW-0443">Lipid metabolism</keyword>
<dbReference type="InterPro" id="IPR009100">
    <property type="entry name" value="AcylCoA_DH/oxidase_NM_dom_sf"/>
</dbReference>
<dbReference type="Gene3D" id="3.90.1200.10">
    <property type="match status" value="1"/>
</dbReference>
<keyword evidence="9" id="KW-0576">Peroxisome</keyword>
<comment type="similarity">
    <text evidence="3">Belongs to the acyl-CoA dehydrogenase family.</text>
</comment>
<evidence type="ECO:0000256" key="7">
    <source>
        <dbReference type="ARBA" id="ARBA00023002"/>
    </source>
</evidence>
<dbReference type="PANTHER" id="PTHR48083">
    <property type="entry name" value="MEDIUM-CHAIN SPECIFIC ACYL-COA DEHYDROGENASE, MITOCHONDRIAL-RELATED"/>
    <property type="match status" value="1"/>
</dbReference>
<evidence type="ECO:0000256" key="6">
    <source>
        <dbReference type="ARBA" id="ARBA00022832"/>
    </source>
</evidence>
<evidence type="ECO:0000256" key="1">
    <source>
        <dbReference type="ARBA" id="ARBA00001974"/>
    </source>
</evidence>
<reference evidence="13" key="1">
    <citation type="journal article" date="2025" name="Foods">
        <title>Unveiling the Microbial Signatures of Arabica Coffee Cherries: Insights into Ripeness Specific Diversity, Functional Traits, and Implications for Quality and Safety.</title>
        <authorList>
            <consortium name="RefSeq"/>
            <person name="Tenea G.N."/>
            <person name="Cifuentes V."/>
            <person name="Reyes P."/>
            <person name="Cevallos-Vallejos M."/>
        </authorList>
    </citation>
    <scope>NUCLEOTIDE SEQUENCE [LARGE SCALE GENOMIC DNA]</scope>
</reference>
<dbReference type="RefSeq" id="XP_027115983.1">
    <property type="nucleotide sequence ID" value="XM_027260182.2"/>
</dbReference>
<dbReference type="GO" id="GO:0033539">
    <property type="term" value="P:fatty acid beta-oxidation using acyl-CoA dehydrogenase"/>
    <property type="evidence" value="ECO:0007669"/>
    <property type="project" value="TreeGrafter"/>
</dbReference>
<dbReference type="SUPFAM" id="SSF47203">
    <property type="entry name" value="Acyl-CoA dehydrogenase C-terminal domain-like"/>
    <property type="match status" value="1"/>
</dbReference>
<dbReference type="Gene3D" id="2.40.110.10">
    <property type="entry name" value="Butyryl-CoA Dehydrogenase, subunit A, domain 2"/>
    <property type="match status" value="1"/>
</dbReference>
<dbReference type="SUPFAM" id="SSF56112">
    <property type="entry name" value="Protein kinase-like (PK-like)"/>
    <property type="match status" value="1"/>
</dbReference>
<dbReference type="Gene3D" id="3.30.200.20">
    <property type="entry name" value="Phosphorylase Kinase, domain 1"/>
    <property type="match status" value="1"/>
</dbReference>
<dbReference type="Pfam" id="PF01636">
    <property type="entry name" value="APH"/>
    <property type="match status" value="1"/>
</dbReference>
<keyword evidence="4" id="KW-0285">Flavoprotein</keyword>
<dbReference type="CDD" id="cd05154">
    <property type="entry name" value="ACAD10_11_N-like"/>
    <property type="match status" value="1"/>
</dbReference>
<dbReference type="InterPro" id="IPR050741">
    <property type="entry name" value="Acyl-CoA_dehydrogenase"/>
</dbReference>
<feature type="domain" description="Aminoglycoside phosphotransferase" evidence="11">
    <location>
        <begin position="43"/>
        <end position="270"/>
    </location>
</feature>
<organism evidence="13 14">
    <name type="scientific">Coffea arabica</name>
    <name type="common">Arabian coffee</name>
    <dbReference type="NCBI Taxonomy" id="13443"/>
    <lineage>
        <taxon>Eukaryota</taxon>
        <taxon>Viridiplantae</taxon>
        <taxon>Streptophyta</taxon>
        <taxon>Embryophyta</taxon>
        <taxon>Tracheophyta</taxon>
        <taxon>Spermatophyta</taxon>
        <taxon>Magnoliopsida</taxon>
        <taxon>eudicotyledons</taxon>
        <taxon>Gunneridae</taxon>
        <taxon>Pentapetalae</taxon>
        <taxon>asterids</taxon>
        <taxon>lamiids</taxon>
        <taxon>Gentianales</taxon>
        <taxon>Rubiaceae</taxon>
        <taxon>Ixoroideae</taxon>
        <taxon>Gardenieae complex</taxon>
        <taxon>Bertiereae - Coffeeae clade</taxon>
        <taxon>Coffeeae</taxon>
        <taxon>Coffea</taxon>
    </lineage>
</organism>
<protein>
    <submittedName>
        <fullName evidence="14">Probable acyl-CoA dehydrogenase IBR3 isoform X1</fullName>
    </submittedName>
</protein>
<dbReference type="Pfam" id="PF00441">
    <property type="entry name" value="Acyl-CoA_dh_1"/>
    <property type="match status" value="1"/>
</dbReference>
<keyword evidence="6" id="KW-0276">Fatty acid metabolism</keyword>
<accession>A0A6P6WKK7</accession>
<keyword evidence="7" id="KW-0560">Oxidoreductase</keyword>
<reference evidence="14" key="2">
    <citation type="submission" date="2025-08" db="UniProtKB">
        <authorList>
            <consortium name="RefSeq"/>
        </authorList>
    </citation>
    <scope>IDENTIFICATION</scope>
    <source>
        <tissue evidence="14">Leaves</tissue>
    </source>
</reference>
<dbReference type="OrthoDB" id="434771at2759"/>